<dbReference type="Proteomes" id="UP001523392">
    <property type="component" value="Unassembled WGS sequence"/>
</dbReference>
<gene>
    <name evidence="3" type="ORF">JYK14_20730</name>
</gene>
<keyword evidence="3" id="KW-0560">Oxidoreductase</keyword>
<proteinExistence type="predicted"/>
<reference evidence="3 4" key="1">
    <citation type="submission" date="2021-12" db="EMBL/GenBank/DDBJ databases">
        <title>Siccirubricoccus leaddurans sp. nov., a high concentration Zn2+ tolerance bacterium.</title>
        <authorList>
            <person name="Cao Y."/>
        </authorList>
    </citation>
    <scope>NUCLEOTIDE SEQUENCE [LARGE SCALE GENOMIC DNA]</scope>
    <source>
        <strain evidence="3 4">KC 17139</strain>
    </source>
</reference>
<feature type="transmembrane region" description="Helical" evidence="1">
    <location>
        <begin position="97"/>
        <end position="116"/>
    </location>
</feature>
<keyword evidence="4" id="KW-1185">Reference proteome</keyword>
<sequence>MSATSEARDWVLAETRAAMPKAPKPAEMMHLAKRSDAEGLKRLAVHVGLLIAAGALIALAPGWWKLPALLPMALVQAALFAPLHETVHYTAFASRKLNAIVGWVAGAPSLWNWHLYQQFHMDHHKYTQIEGKDPELGPPSPHELGGYIQRMFGLTFWKARLKHNWAGLRGDFSAYPYVHPAAAPRVSRSIRAMDATLAACAIGSALIWGWQTPFLYWILPQFIGQNALRFYLLAEHTGCSMDRNGLTNTRTTLTHPLVRLLMWNMPFHAEHHLYPFIPFHRLAEAHAVLKEKLAFVQPGYAAWHRDHLRRLRDRAA</sequence>
<dbReference type="GO" id="GO:0016491">
    <property type="term" value="F:oxidoreductase activity"/>
    <property type="evidence" value="ECO:0007669"/>
    <property type="project" value="UniProtKB-KW"/>
</dbReference>
<evidence type="ECO:0000313" key="4">
    <source>
        <dbReference type="Proteomes" id="UP001523392"/>
    </source>
</evidence>
<dbReference type="Pfam" id="PF00487">
    <property type="entry name" value="FA_desaturase"/>
    <property type="match status" value="1"/>
</dbReference>
<dbReference type="PANTHER" id="PTHR12879">
    <property type="entry name" value="SPHINGOLIPID DELTA 4 DESATURASE/C-4 HYDROXYLASE PROTEIN DES2"/>
    <property type="match status" value="1"/>
</dbReference>
<comment type="caution">
    <text evidence="3">The sequence shown here is derived from an EMBL/GenBank/DDBJ whole genome shotgun (WGS) entry which is preliminary data.</text>
</comment>
<feature type="domain" description="Fatty acid desaturase" evidence="2">
    <location>
        <begin position="61"/>
        <end position="300"/>
    </location>
</feature>
<dbReference type="RefSeq" id="WP_252955198.1">
    <property type="nucleotide sequence ID" value="NZ_JAFIRR010000138.1"/>
</dbReference>
<evidence type="ECO:0000256" key="1">
    <source>
        <dbReference type="SAM" id="Phobius"/>
    </source>
</evidence>
<dbReference type="EMBL" id="JAFIRR010000138">
    <property type="protein sequence ID" value="MCO6418569.1"/>
    <property type="molecule type" value="Genomic_DNA"/>
</dbReference>
<dbReference type="PANTHER" id="PTHR12879:SF8">
    <property type="entry name" value="SPHINGOLIPID DELTA(4)-DESATURASE DES1"/>
    <property type="match status" value="1"/>
</dbReference>
<keyword evidence="1" id="KW-1133">Transmembrane helix</keyword>
<dbReference type="EC" id="1.14.19.-" evidence="3"/>
<protein>
    <submittedName>
        <fullName evidence="3">Fatty acid desaturase</fullName>
        <ecNumber evidence="3">1.14.19.-</ecNumber>
    </submittedName>
</protein>
<evidence type="ECO:0000259" key="2">
    <source>
        <dbReference type="Pfam" id="PF00487"/>
    </source>
</evidence>
<feature type="transmembrane region" description="Helical" evidence="1">
    <location>
        <begin position="43"/>
        <end position="64"/>
    </location>
</feature>
<feature type="transmembrane region" description="Helical" evidence="1">
    <location>
        <begin position="195"/>
        <end position="219"/>
    </location>
</feature>
<evidence type="ECO:0000313" key="3">
    <source>
        <dbReference type="EMBL" id="MCO6418569.1"/>
    </source>
</evidence>
<keyword evidence="1" id="KW-0472">Membrane</keyword>
<accession>A0ABT1D9G6</accession>
<keyword evidence="1" id="KW-0812">Transmembrane</keyword>
<organism evidence="3 4">
    <name type="scientific">Siccirubricoccus soli</name>
    <dbReference type="NCBI Taxonomy" id="2899147"/>
    <lineage>
        <taxon>Bacteria</taxon>
        <taxon>Pseudomonadati</taxon>
        <taxon>Pseudomonadota</taxon>
        <taxon>Alphaproteobacteria</taxon>
        <taxon>Acetobacterales</taxon>
        <taxon>Roseomonadaceae</taxon>
        <taxon>Siccirubricoccus</taxon>
    </lineage>
</organism>
<dbReference type="InterPro" id="IPR005804">
    <property type="entry name" value="FA_desaturase_dom"/>
</dbReference>
<name>A0ABT1D9G6_9PROT</name>